<feature type="transmembrane region" description="Helical" evidence="7">
    <location>
        <begin position="309"/>
        <end position="327"/>
    </location>
</feature>
<dbReference type="InterPro" id="IPR020846">
    <property type="entry name" value="MFS_dom"/>
</dbReference>
<keyword evidence="10" id="KW-1185">Reference proteome</keyword>
<comment type="caution">
    <text evidence="9">The sequence shown here is derived from an EMBL/GenBank/DDBJ whole genome shotgun (WGS) entry which is preliminary data.</text>
</comment>
<feature type="transmembrane region" description="Helical" evidence="7">
    <location>
        <begin position="283"/>
        <end position="303"/>
    </location>
</feature>
<keyword evidence="3" id="KW-1003">Cell membrane</keyword>
<keyword evidence="5 7" id="KW-1133">Transmembrane helix</keyword>
<feature type="transmembrane region" description="Helical" evidence="7">
    <location>
        <begin position="14"/>
        <end position="36"/>
    </location>
</feature>
<dbReference type="Gene3D" id="1.20.1250.20">
    <property type="entry name" value="MFS general substrate transporter like domains"/>
    <property type="match status" value="1"/>
</dbReference>
<keyword evidence="6 7" id="KW-0472">Membrane</keyword>
<feature type="transmembrane region" description="Helical" evidence="7">
    <location>
        <begin position="366"/>
        <end position="385"/>
    </location>
</feature>
<evidence type="ECO:0000313" key="9">
    <source>
        <dbReference type="EMBL" id="MCS7475567.1"/>
    </source>
</evidence>
<evidence type="ECO:0000259" key="8">
    <source>
        <dbReference type="PROSITE" id="PS50850"/>
    </source>
</evidence>
<feature type="transmembrane region" description="Helical" evidence="7">
    <location>
        <begin position="166"/>
        <end position="186"/>
    </location>
</feature>
<dbReference type="SUPFAM" id="SSF103473">
    <property type="entry name" value="MFS general substrate transporter"/>
    <property type="match status" value="1"/>
</dbReference>
<organism evidence="9 10">
    <name type="scientific">Umezawaea endophytica</name>
    <dbReference type="NCBI Taxonomy" id="1654476"/>
    <lineage>
        <taxon>Bacteria</taxon>
        <taxon>Bacillati</taxon>
        <taxon>Actinomycetota</taxon>
        <taxon>Actinomycetes</taxon>
        <taxon>Pseudonocardiales</taxon>
        <taxon>Pseudonocardiaceae</taxon>
        <taxon>Umezawaea</taxon>
    </lineage>
</organism>
<dbReference type="CDD" id="cd06173">
    <property type="entry name" value="MFS_MefA_like"/>
    <property type="match status" value="1"/>
</dbReference>
<gene>
    <name evidence="9" type="ORF">NZH93_01785</name>
</gene>
<dbReference type="PROSITE" id="PS50850">
    <property type="entry name" value="MFS"/>
    <property type="match status" value="1"/>
</dbReference>
<dbReference type="AlphaFoldDB" id="A0A9X2VGB1"/>
<protein>
    <submittedName>
        <fullName evidence="9">MFS transporter</fullName>
    </submittedName>
</protein>
<evidence type="ECO:0000256" key="6">
    <source>
        <dbReference type="ARBA" id="ARBA00023136"/>
    </source>
</evidence>
<keyword evidence="2" id="KW-0813">Transport</keyword>
<feature type="transmembrane region" description="Helical" evidence="7">
    <location>
        <begin position="42"/>
        <end position="63"/>
    </location>
</feature>
<dbReference type="Proteomes" id="UP001141259">
    <property type="component" value="Unassembled WGS sequence"/>
</dbReference>
<dbReference type="InterPro" id="IPR036259">
    <property type="entry name" value="MFS_trans_sf"/>
</dbReference>
<feature type="transmembrane region" description="Helical" evidence="7">
    <location>
        <begin position="339"/>
        <end position="360"/>
    </location>
</feature>
<evidence type="ECO:0000256" key="1">
    <source>
        <dbReference type="ARBA" id="ARBA00004651"/>
    </source>
</evidence>
<accession>A0A9X2VGB1</accession>
<keyword evidence="4 7" id="KW-0812">Transmembrane</keyword>
<dbReference type="RefSeq" id="WP_259621079.1">
    <property type="nucleotide sequence ID" value="NZ_JANYMP010000001.1"/>
</dbReference>
<dbReference type="InterPro" id="IPR010290">
    <property type="entry name" value="TM_effector"/>
</dbReference>
<evidence type="ECO:0000313" key="10">
    <source>
        <dbReference type="Proteomes" id="UP001141259"/>
    </source>
</evidence>
<feature type="transmembrane region" description="Helical" evidence="7">
    <location>
        <begin position="99"/>
        <end position="122"/>
    </location>
</feature>
<dbReference type="Pfam" id="PF05977">
    <property type="entry name" value="MFS_3"/>
    <property type="match status" value="1"/>
</dbReference>
<evidence type="ECO:0000256" key="5">
    <source>
        <dbReference type="ARBA" id="ARBA00022989"/>
    </source>
</evidence>
<feature type="domain" description="Major facilitator superfamily (MFS) profile" evidence="8">
    <location>
        <begin position="10"/>
        <end position="393"/>
    </location>
</feature>
<evidence type="ECO:0000256" key="2">
    <source>
        <dbReference type="ARBA" id="ARBA00022448"/>
    </source>
</evidence>
<comment type="subcellular location">
    <subcellularLocation>
        <location evidence="1">Cell membrane</location>
        <topology evidence="1">Multi-pass membrane protein</topology>
    </subcellularLocation>
</comment>
<dbReference type="PANTHER" id="PTHR23513:SF6">
    <property type="entry name" value="MAJOR FACILITATOR SUPERFAMILY ASSOCIATED DOMAIN-CONTAINING PROTEIN"/>
    <property type="match status" value="1"/>
</dbReference>
<evidence type="ECO:0000256" key="4">
    <source>
        <dbReference type="ARBA" id="ARBA00022692"/>
    </source>
</evidence>
<evidence type="ECO:0000256" key="7">
    <source>
        <dbReference type="SAM" id="Phobius"/>
    </source>
</evidence>
<feature type="transmembrane region" description="Helical" evidence="7">
    <location>
        <begin position="248"/>
        <end position="271"/>
    </location>
</feature>
<feature type="transmembrane region" description="Helical" evidence="7">
    <location>
        <begin position="75"/>
        <end position="93"/>
    </location>
</feature>
<dbReference type="GO" id="GO:0022857">
    <property type="term" value="F:transmembrane transporter activity"/>
    <property type="evidence" value="ECO:0007669"/>
    <property type="project" value="InterPro"/>
</dbReference>
<feature type="transmembrane region" description="Helical" evidence="7">
    <location>
        <begin position="213"/>
        <end position="236"/>
    </location>
</feature>
<name>A0A9X2VGB1_9PSEU</name>
<proteinExistence type="predicted"/>
<feature type="transmembrane region" description="Helical" evidence="7">
    <location>
        <begin position="134"/>
        <end position="160"/>
    </location>
</feature>
<evidence type="ECO:0000256" key="3">
    <source>
        <dbReference type="ARBA" id="ARBA00022475"/>
    </source>
</evidence>
<sequence>MWTLLRTNPRFRRLFVCGVVTSFGETAVYLSLAIWVKDLTGSNAAAGAVFLAITVPGLFAPLLGHLVDRVSRKRLMVGMYSGMAVLFLALLAVRGAEQVWIIYVVTFCYGVLSASPASPALLKDVLPSADAAAARSLIIAVSQGVRIVSPALGAAVYVAFGGRSLAVLGTGTFVVAVLLLVSIKVVESEPEPAGERFLTSVVAGFRFIRGVPLLLRLSLTTLAFMAVVGLLETAIFAANQGLGQQAAFLGVITSFQGGGSVLGGLIAGTAVKRWGEVRGTSAGYVLIAAGLGFCLLPGVPFFLAGVVLFGLGLPFVMVALGTALHLYTPSRMQGRANAAVSSVTDAVQSASIAAGAVLIGVLGYQAMYIAMAVAAALCAVSLFVARVPVPEVEKSVADVDDTDQPDVDAEISK</sequence>
<dbReference type="GO" id="GO:0005886">
    <property type="term" value="C:plasma membrane"/>
    <property type="evidence" value="ECO:0007669"/>
    <property type="project" value="UniProtKB-SubCell"/>
</dbReference>
<dbReference type="PANTHER" id="PTHR23513">
    <property type="entry name" value="INTEGRAL MEMBRANE EFFLUX PROTEIN-RELATED"/>
    <property type="match status" value="1"/>
</dbReference>
<reference evidence="9" key="1">
    <citation type="submission" date="2022-08" db="EMBL/GenBank/DDBJ databases">
        <authorList>
            <person name="Tistechok S."/>
            <person name="Samborskyy M."/>
            <person name="Roman I."/>
        </authorList>
    </citation>
    <scope>NUCLEOTIDE SEQUENCE</scope>
    <source>
        <strain evidence="9">DSM 103496</strain>
    </source>
</reference>
<dbReference type="EMBL" id="JANYMP010000001">
    <property type="protein sequence ID" value="MCS7475567.1"/>
    <property type="molecule type" value="Genomic_DNA"/>
</dbReference>